<evidence type="ECO:0000256" key="6">
    <source>
        <dbReference type="SAM" id="MobiDB-lite"/>
    </source>
</evidence>
<dbReference type="GO" id="GO:0016020">
    <property type="term" value="C:membrane"/>
    <property type="evidence" value="ECO:0007669"/>
    <property type="project" value="GOC"/>
</dbReference>
<dbReference type="EC" id="2.3.1.191" evidence="7"/>
<dbReference type="PANTHER" id="PTHR43378">
    <property type="entry name" value="UDP-3-O-ACYLGLUCOSAMINE N-ACYLTRANSFERASE"/>
    <property type="match status" value="1"/>
</dbReference>
<keyword evidence="8" id="KW-1185">Reference proteome</keyword>
<proteinExistence type="predicted"/>
<evidence type="ECO:0000256" key="5">
    <source>
        <dbReference type="ARBA" id="ARBA00023315"/>
    </source>
</evidence>
<dbReference type="Gene3D" id="2.160.10.10">
    <property type="entry name" value="Hexapeptide repeat proteins"/>
    <property type="match status" value="1"/>
</dbReference>
<dbReference type="GO" id="GO:0103118">
    <property type="term" value="F:UDP-3-O-[(3R)-3-hydroxyacyl]-glucosamine N-acyltransferase activity"/>
    <property type="evidence" value="ECO:0007669"/>
    <property type="project" value="UniProtKB-EC"/>
</dbReference>
<sequence>MITAPRFAALVPEGVVAILAKRPVIAFAQVGRELYPNAMRPRSSFEAGSVSDQASVHPSARLEAGVTVEPFAVIGPDVAIGAGTVVSSGAVIAAGCQIGRDCSIGSHVSIQHALIGNHVILHPGVRVGQDGFGYVPGPQGLMKQVQVGRVILQDHVEVGANTTIDRGAVRDTVVGEGTKIDNLVQVAHNVVIGRHCVIVGQVGIAGSVTIGNGVSIGGQTGFNGHVTVGDGAQIAGVSVVASDVPAGARWGGVPARPVKDWLRHMASLRGSPREKQKTAGGDDGNDDA</sequence>
<keyword evidence="2" id="KW-0441">Lipid A biosynthesis</keyword>
<dbReference type="InterPro" id="IPR007691">
    <property type="entry name" value="LpxD"/>
</dbReference>
<dbReference type="CDD" id="cd03352">
    <property type="entry name" value="LbH_LpxD"/>
    <property type="match status" value="1"/>
</dbReference>
<accession>A0A7W6FUB3</accession>
<evidence type="ECO:0000313" key="7">
    <source>
        <dbReference type="EMBL" id="MBB3934832.1"/>
    </source>
</evidence>
<dbReference type="NCBIfam" id="TIGR01853">
    <property type="entry name" value="lipid_A_lpxD"/>
    <property type="match status" value="1"/>
</dbReference>
<dbReference type="Pfam" id="PF00132">
    <property type="entry name" value="Hexapep"/>
    <property type="match status" value="2"/>
</dbReference>
<organism evidence="7 8">
    <name type="scientific">Aureimonas phyllosphaerae</name>
    <dbReference type="NCBI Taxonomy" id="1166078"/>
    <lineage>
        <taxon>Bacteria</taxon>
        <taxon>Pseudomonadati</taxon>
        <taxon>Pseudomonadota</taxon>
        <taxon>Alphaproteobacteria</taxon>
        <taxon>Hyphomicrobiales</taxon>
        <taxon>Aurantimonadaceae</taxon>
        <taxon>Aureimonas</taxon>
    </lineage>
</organism>
<dbReference type="Proteomes" id="UP000531216">
    <property type="component" value="Unassembled WGS sequence"/>
</dbReference>
<dbReference type="NCBIfam" id="NF002060">
    <property type="entry name" value="PRK00892.1"/>
    <property type="match status" value="1"/>
</dbReference>
<evidence type="ECO:0000256" key="2">
    <source>
        <dbReference type="ARBA" id="ARBA00022556"/>
    </source>
</evidence>
<evidence type="ECO:0000256" key="1">
    <source>
        <dbReference type="ARBA" id="ARBA00022516"/>
    </source>
</evidence>
<gene>
    <name evidence="7" type="ORF">GGR05_000943</name>
</gene>
<feature type="region of interest" description="Disordered" evidence="6">
    <location>
        <begin position="267"/>
        <end position="288"/>
    </location>
</feature>
<dbReference type="EMBL" id="JACIDO010000001">
    <property type="protein sequence ID" value="MBB3934832.1"/>
    <property type="molecule type" value="Genomic_DNA"/>
</dbReference>
<dbReference type="InterPro" id="IPR011004">
    <property type="entry name" value="Trimer_LpxA-like_sf"/>
</dbReference>
<dbReference type="AlphaFoldDB" id="A0A7W6FUB3"/>
<keyword evidence="1" id="KW-0444">Lipid biosynthesis</keyword>
<keyword evidence="3 7" id="KW-0808">Transferase</keyword>
<dbReference type="PANTHER" id="PTHR43378:SF2">
    <property type="entry name" value="UDP-3-O-ACYLGLUCOSAMINE N-ACYLTRANSFERASE 1, MITOCHONDRIAL-RELATED"/>
    <property type="match status" value="1"/>
</dbReference>
<evidence type="ECO:0000256" key="3">
    <source>
        <dbReference type="ARBA" id="ARBA00022679"/>
    </source>
</evidence>
<dbReference type="SUPFAM" id="SSF51161">
    <property type="entry name" value="Trimeric LpxA-like enzymes"/>
    <property type="match status" value="1"/>
</dbReference>
<dbReference type="InterPro" id="IPR001451">
    <property type="entry name" value="Hexapep"/>
</dbReference>
<reference evidence="7 8" key="1">
    <citation type="submission" date="2020-08" db="EMBL/GenBank/DDBJ databases">
        <title>Genomic Encyclopedia of Type Strains, Phase IV (KMG-IV): sequencing the most valuable type-strain genomes for metagenomic binning, comparative biology and taxonomic classification.</title>
        <authorList>
            <person name="Goeker M."/>
        </authorList>
    </citation>
    <scope>NUCLEOTIDE SEQUENCE [LARGE SCALE GENOMIC DNA]</scope>
    <source>
        <strain evidence="7 8">DSM 25024</strain>
    </source>
</reference>
<dbReference type="GO" id="GO:0016410">
    <property type="term" value="F:N-acyltransferase activity"/>
    <property type="evidence" value="ECO:0007669"/>
    <property type="project" value="InterPro"/>
</dbReference>
<evidence type="ECO:0000256" key="4">
    <source>
        <dbReference type="ARBA" id="ARBA00023098"/>
    </source>
</evidence>
<dbReference type="GO" id="GO:0009245">
    <property type="term" value="P:lipid A biosynthetic process"/>
    <property type="evidence" value="ECO:0007669"/>
    <property type="project" value="UniProtKB-KW"/>
</dbReference>
<comment type="caution">
    <text evidence="7">The sequence shown here is derived from an EMBL/GenBank/DDBJ whole genome shotgun (WGS) entry which is preliminary data.</text>
</comment>
<protein>
    <submittedName>
        <fullName evidence="7">UDP-3-O-[3-hydroxymyristoyl] glucosamine N-acyltransferase</fullName>
        <ecNumber evidence="7">2.3.1.191</ecNumber>
    </submittedName>
</protein>
<keyword evidence="4" id="KW-0443">Lipid metabolism</keyword>
<evidence type="ECO:0000313" key="8">
    <source>
        <dbReference type="Proteomes" id="UP000531216"/>
    </source>
</evidence>
<name>A0A7W6FUB3_9HYPH</name>
<keyword evidence="5 7" id="KW-0012">Acyltransferase</keyword>